<protein>
    <recommendedName>
        <fullName evidence="4 11">Trigger factor</fullName>
        <shortName evidence="11">TF</shortName>
        <ecNumber evidence="3 11">5.2.1.8</ecNumber>
    </recommendedName>
    <alternativeName>
        <fullName evidence="10 11">PPIase</fullName>
    </alternativeName>
</protein>
<reference evidence="16" key="1">
    <citation type="journal article" date="2019" name="Int. J. Syst. Evol. Microbiol.">
        <title>The Global Catalogue of Microorganisms (GCM) 10K type strain sequencing project: providing services to taxonomists for standard genome sequencing and annotation.</title>
        <authorList>
            <consortium name="The Broad Institute Genomics Platform"/>
            <consortium name="The Broad Institute Genome Sequencing Center for Infectious Disease"/>
            <person name="Wu L."/>
            <person name="Ma J."/>
        </authorList>
    </citation>
    <scope>NUCLEOTIDE SEQUENCE [LARGE SCALE GENOMIC DNA]</scope>
    <source>
        <strain evidence="16">NBRC 103166</strain>
    </source>
</reference>
<dbReference type="EC" id="5.2.1.8" evidence="3 11"/>
<evidence type="ECO:0000256" key="4">
    <source>
        <dbReference type="ARBA" id="ARBA00016902"/>
    </source>
</evidence>
<evidence type="ECO:0000256" key="13">
    <source>
        <dbReference type="RuleBase" id="RU003914"/>
    </source>
</evidence>
<dbReference type="SUPFAM" id="SSF109998">
    <property type="entry name" value="Triger factor/SurA peptide-binding domain-like"/>
    <property type="match status" value="1"/>
</dbReference>
<dbReference type="Gene3D" id="3.30.70.1050">
    <property type="entry name" value="Trigger factor ribosome-binding domain"/>
    <property type="match status" value="1"/>
</dbReference>
<keyword evidence="8 11" id="KW-0413">Isomerase</keyword>
<dbReference type="SUPFAM" id="SSF54534">
    <property type="entry name" value="FKBP-like"/>
    <property type="match status" value="1"/>
</dbReference>
<organism evidence="15 16">
    <name type="scientific">Psychromonas marina</name>
    <dbReference type="NCBI Taxonomy" id="88364"/>
    <lineage>
        <taxon>Bacteria</taxon>
        <taxon>Pseudomonadati</taxon>
        <taxon>Pseudomonadota</taxon>
        <taxon>Gammaproteobacteria</taxon>
        <taxon>Alteromonadales</taxon>
        <taxon>Psychromonadaceae</taxon>
        <taxon>Psychromonas</taxon>
    </lineage>
</organism>
<evidence type="ECO:0000313" key="16">
    <source>
        <dbReference type="Proteomes" id="UP001157353"/>
    </source>
</evidence>
<dbReference type="Pfam" id="PF05697">
    <property type="entry name" value="Trigger_N"/>
    <property type="match status" value="1"/>
</dbReference>
<dbReference type="HAMAP" id="MF_00303">
    <property type="entry name" value="Trigger_factor_Tig"/>
    <property type="match status" value="1"/>
</dbReference>
<comment type="subcellular location">
    <subcellularLocation>
        <location evidence="11">Cytoplasm</location>
    </subcellularLocation>
    <text evidence="11">About half TF is bound to the ribosome near the polypeptide exit tunnel while the other half is free in the cytoplasm.</text>
</comment>
<dbReference type="InterPro" id="IPR037041">
    <property type="entry name" value="Trigger_fac_C_sf"/>
</dbReference>
<keyword evidence="11" id="KW-0963">Cytoplasm</keyword>
<evidence type="ECO:0000256" key="11">
    <source>
        <dbReference type="HAMAP-Rule" id="MF_00303"/>
    </source>
</evidence>
<dbReference type="Pfam" id="PF05698">
    <property type="entry name" value="Trigger_C"/>
    <property type="match status" value="1"/>
</dbReference>
<proteinExistence type="inferred from homology"/>
<evidence type="ECO:0000256" key="8">
    <source>
        <dbReference type="ARBA" id="ARBA00023235"/>
    </source>
</evidence>
<dbReference type="InterPro" id="IPR005215">
    <property type="entry name" value="Trig_fac"/>
</dbReference>
<dbReference type="PROSITE" id="PS50059">
    <property type="entry name" value="FKBP_PPIASE"/>
    <property type="match status" value="1"/>
</dbReference>
<dbReference type="PIRSF" id="PIRSF003095">
    <property type="entry name" value="Trigger_factor"/>
    <property type="match status" value="1"/>
</dbReference>
<evidence type="ECO:0000256" key="12">
    <source>
        <dbReference type="PROSITE-ProRule" id="PRU00277"/>
    </source>
</evidence>
<evidence type="ECO:0000256" key="6">
    <source>
        <dbReference type="ARBA" id="ARBA00023110"/>
    </source>
</evidence>
<dbReference type="InterPro" id="IPR027304">
    <property type="entry name" value="Trigger_fact/SurA_dom_sf"/>
</dbReference>
<dbReference type="Gene3D" id="3.10.50.40">
    <property type="match status" value="1"/>
</dbReference>
<keyword evidence="9 11" id="KW-0131">Cell cycle</keyword>
<comment type="catalytic activity">
    <reaction evidence="1 11 12">
        <text>[protein]-peptidylproline (omega=180) = [protein]-peptidylproline (omega=0)</text>
        <dbReference type="Rhea" id="RHEA:16237"/>
        <dbReference type="Rhea" id="RHEA-COMP:10747"/>
        <dbReference type="Rhea" id="RHEA-COMP:10748"/>
        <dbReference type="ChEBI" id="CHEBI:83833"/>
        <dbReference type="ChEBI" id="CHEBI:83834"/>
        <dbReference type="EC" id="5.2.1.8"/>
    </reaction>
</comment>
<dbReference type="InterPro" id="IPR008880">
    <property type="entry name" value="Trigger_fac_C"/>
</dbReference>
<keyword evidence="6 11" id="KW-0697">Rotamase</keyword>
<keyword evidence="16" id="KW-1185">Reference proteome</keyword>
<evidence type="ECO:0000256" key="9">
    <source>
        <dbReference type="ARBA" id="ARBA00023306"/>
    </source>
</evidence>
<keyword evidence="7 11" id="KW-0143">Chaperone</keyword>
<dbReference type="Proteomes" id="UP001157353">
    <property type="component" value="Unassembled WGS sequence"/>
</dbReference>
<comment type="similarity">
    <text evidence="2 11 13">Belongs to the FKBP-type PPIase family. Tig subfamily.</text>
</comment>
<name>A0ABQ6DXX0_9GAMM</name>
<evidence type="ECO:0000313" key="15">
    <source>
        <dbReference type="EMBL" id="GLS90019.1"/>
    </source>
</evidence>
<dbReference type="PANTHER" id="PTHR30560">
    <property type="entry name" value="TRIGGER FACTOR CHAPERONE AND PEPTIDYL-PROLYL CIS/TRANS ISOMERASE"/>
    <property type="match status" value="1"/>
</dbReference>
<dbReference type="SUPFAM" id="SSF102735">
    <property type="entry name" value="Trigger factor ribosome-binding domain"/>
    <property type="match status" value="1"/>
</dbReference>
<dbReference type="Gene3D" id="1.10.3120.10">
    <property type="entry name" value="Trigger factor, C-terminal domain"/>
    <property type="match status" value="1"/>
</dbReference>
<dbReference type="EMBL" id="BSPQ01000002">
    <property type="protein sequence ID" value="GLS90019.1"/>
    <property type="molecule type" value="Genomic_DNA"/>
</dbReference>
<dbReference type="RefSeq" id="WP_284203143.1">
    <property type="nucleotide sequence ID" value="NZ_BSPQ01000002.1"/>
</dbReference>
<keyword evidence="5 11" id="KW-0132">Cell division</keyword>
<comment type="domain">
    <text evidence="11">Consists of 3 domains; the N-terminus binds the ribosome, the middle domain has PPIase activity, while the C-terminus has intrinsic chaperone activity on its own.</text>
</comment>
<evidence type="ECO:0000256" key="5">
    <source>
        <dbReference type="ARBA" id="ARBA00022618"/>
    </source>
</evidence>
<dbReference type="InterPro" id="IPR001179">
    <property type="entry name" value="PPIase_FKBP_dom"/>
</dbReference>
<gene>
    <name evidence="11 15" type="primary">tig</name>
    <name evidence="15" type="ORF">GCM10007916_10860</name>
</gene>
<dbReference type="PANTHER" id="PTHR30560:SF3">
    <property type="entry name" value="TRIGGER FACTOR-LIKE PROTEIN TIG, CHLOROPLASTIC"/>
    <property type="match status" value="1"/>
</dbReference>
<comment type="function">
    <text evidence="11">Involved in protein export. Acts as a chaperone by maintaining the newly synthesized protein in an open conformation. Functions as a peptidyl-prolyl cis-trans isomerase.</text>
</comment>
<evidence type="ECO:0000256" key="2">
    <source>
        <dbReference type="ARBA" id="ARBA00005464"/>
    </source>
</evidence>
<comment type="caution">
    <text evidence="15">The sequence shown here is derived from an EMBL/GenBank/DDBJ whole genome shotgun (WGS) entry which is preliminary data.</text>
</comment>
<evidence type="ECO:0000256" key="7">
    <source>
        <dbReference type="ARBA" id="ARBA00023186"/>
    </source>
</evidence>
<dbReference type="InterPro" id="IPR046357">
    <property type="entry name" value="PPIase_dom_sf"/>
</dbReference>
<dbReference type="Pfam" id="PF00254">
    <property type="entry name" value="FKBP_C"/>
    <property type="match status" value="1"/>
</dbReference>
<evidence type="ECO:0000256" key="10">
    <source>
        <dbReference type="ARBA" id="ARBA00029986"/>
    </source>
</evidence>
<dbReference type="NCBIfam" id="TIGR00115">
    <property type="entry name" value="tig"/>
    <property type="match status" value="1"/>
</dbReference>
<sequence>MQVSVEASQGLERTLTISVAAEVFEKEFESRIRQLSKTQRVDGFRPGKVPASVIMKRFGGAVQNEVAGEVMQRNFFEAIMAEKLNPAGAPKVEPKARKKGEEFVFTATFEVYPEVTLNDLAELTIEKETAEVTEADLDKMIDTLRKQHAEWNAVETDSVDGNQVTVDFEGSVDGELFEGGKAEGFQIVLGSGRMIPGFESGILGNKAGSEFTIDVNFPEEYHAENLKGKAAQFAIKLTKVEEQILPEITEEFVKKFGVESGDIEALKTDVKANMQRELTQVLKNGAKDVVLTALVEANELEVPKALVEGEVDVLRKQAMERYAQQMDPNNLPELPAELFSEQAVKRVKVGLLLGEVIKTTELKVDQDKVTALIASAASAYENPTEVIEYYKNNKEMMQNMENVALEEQAVDFIIEKAKVSEVNKSFDEVMNKTAAQ</sequence>
<evidence type="ECO:0000256" key="3">
    <source>
        <dbReference type="ARBA" id="ARBA00013194"/>
    </source>
</evidence>
<dbReference type="InterPro" id="IPR008881">
    <property type="entry name" value="Trigger_fac_ribosome-bd_bac"/>
</dbReference>
<evidence type="ECO:0000256" key="1">
    <source>
        <dbReference type="ARBA" id="ARBA00000971"/>
    </source>
</evidence>
<feature type="domain" description="PPIase FKBP-type" evidence="14">
    <location>
        <begin position="161"/>
        <end position="246"/>
    </location>
</feature>
<accession>A0ABQ6DXX0</accession>
<dbReference type="InterPro" id="IPR036611">
    <property type="entry name" value="Trigger_fac_ribosome-bd_sf"/>
</dbReference>
<evidence type="ECO:0000259" key="14">
    <source>
        <dbReference type="PROSITE" id="PS50059"/>
    </source>
</evidence>